<feature type="transmembrane region" description="Helical" evidence="2">
    <location>
        <begin position="116"/>
        <end position="139"/>
    </location>
</feature>
<protein>
    <submittedName>
        <fullName evidence="3">Lipopolysaccharide export system protein LptC</fullName>
    </submittedName>
</protein>
<keyword evidence="2" id="KW-0812">Transmembrane</keyword>
<evidence type="ECO:0000256" key="2">
    <source>
        <dbReference type="SAM" id="Phobius"/>
    </source>
</evidence>
<dbReference type="AlphaFoldDB" id="A0A7W6MJ21"/>
<dbReference type="Proteomes" id="UP000524492">
    <property type="component" value="Unassembled WGS sequence"/>
</dbReference>
<evidence type="ECO:0000256" key="1">
    <source>
        <dbReference type="SAM" id="MobiDB-lite"/>
    </source>
</evidence>
<evidence type="ECO:0000313" key="4">
    <source>
        <dbReference type="Proteomes" id="UP000524492"/>
    </source>
</evidence>
<keyword evidence="2" id="KW-1133">Transmembrane helix</keyword>
<reference evidence="3 4" key="1">
    <citation type="submission" date="2020-08" db="EMBL/GenBank/DDBJ databases">
        <title>Genomic Encyclopedia of Type Strains, Phase IV (KMG-V): Genome sequencing to study the core and pangenomes of soil and plant-associated prokaryotes.</title>
        <authorList>
            <person name="Whitman W."/>
        </authorList>
    </citation>
    <scope>NUCLEOTIDE SEQUENCE [LARGE SCALE GENOMIC DNA]</scope>
    <source>
        <strain evidence="3 4">SEMIA 4074</strain>
    </source>
</reference>
<accession>A0A7W6MJ21</accession>
<sequence>MIELSIETSSAGPGSAWRRGSGEIDRSGAYECHFCMFFRFVACCRKNSVLASQCNNAKRSVIAVRLCYAGAAITALGTRPMLDTLKNNGHAAYAGSGRSPYGDALFHSARVRRLKILLPLAALIVAGALTTVALVSLYLPENVKFEGAKIENGKVVMEKPAIAGRNSDGVNYSMLAERALQDIRNPDLITLETIKAAVPMNDGLIARVIASTADYNRATDNLHMTAPFTLVLSSGLNAQFQSARLDIKGGNMRSDDPVTITKDNASIVAKTLEITDKGRVITFEGNVRMNVDPSTIHKQGT</sequence>
<evidence type="ECO:0000313" key="3">
    <source>
        <dbReference type="EMBL" id="MBB4193601.1"/>
    </source>
</evidence>
<gene>
    <name evidence="3" type="ORF">GGD53_003768</name>
</gene>
<dbReference type="EMBL" id="JACIFV010000013">
    <property type="protein sequence ID" value="MBB4193601.1"/>
    <property type="molecule type" value="Genomic_DNA"/>
</dbReference>
<dbReference type="Pfam" id="PF06835">
    <property type="entry name" value="LptC"/>
    <property type="match status" value="1"/>
</dbReference>
<keyword evidence="4" id="KW-1185">Reference proteome</keyword>
<name>A0A7W6MJ21_9HYPH</name>
<organism evidence="3 4">
    <name type="scientific">Rhizobium aethiopicum</name>
    <dbReference type="NCBI Taxonomy" id="1138170"/>
    <lineage>
        <taxon>Bacteria</taxon>
        <taxon>Pseudomonadati</taxon>
        <taxon>Pseudomonadota</taxon>
        <taxon>Alphaproteobacteria</taxon>
        <taxon>Hyphomicrobiales</taxon>
        <taxon>Rhizobiaceae</taxon>
        <taxon>Rhizobium/Agrobacterium group</taxon>
        <taxon>Rhizobium</taxon>
    </lineage>
</organism>
<keyword evidence="2" id="KW-0472">Membrane</keyword>
<feature type="compositionally biased region" description="Polar residues" evidence="1">
    <location>
        <begin position="1"/>
        <end position="12"/>
    </location>
</feature>
<proteinExistence type="predicted"/>
<dbReference type="InterPro" id="IPR010664">
    <property type="entry name" value="LipoPS_assembly_LptC-rel"/>
</dbReference>
<feature type="region of interest" description="Disordered" evidence="1">
    <location>
        <begin position="1"/>
        <end position="20"/>
    </location>
</feature>
<comment type="caution">
    <text evidence="3">The sequence shown here is derived from an EMBL/GenBank/DDBJ whole genome shotgun (WGS) entry which is preliminary data.</text>
</comment>